<dbReference type="PROSITE" id="PS50885">
    <property type="entry name" value="HAMP"/>
    <property type="match status" value="1"/>
</dbReference>
<reference evidence="9 10" key="1">
    <citation type="submission" date="2015-05" db="EMBL/GenBank/DDBJ databases">
        <authorList>
            <person name="Tang B."/>
            <person name="Yu Y."/>
        </authorList>
    </citation>
    <scope>NUCLEOTIDE SEQUENCE [LARGE SCALE GENOMIC DNA]</scope>
    <source>
        <strain evidence="9 10">DSM 7029</strain>
    </source>
</reference>
<comment type="subcellular location">
    <subcellularLocation>
        <location evidence="1">Membrane</location>
    </subcellularLocation>
</comment>
<evidence type="ECO:0000256" key="4">
    <source>
        <dbReference type="PROSITE-ProRule" id="PRU00284"/>
    </source>
</evidence>
<dbReference type="GO" id="GO:0006935">
    <property type="term" value="P:chemotaxis"/>
    <property type="evidence" value="ECO:0007669"/>
    <property type="project" value="InterPro"/>
</dbReference>
<feature type="domain" description="Methyl-accepting transducer" evidence="7">
    <location>
        <begin position="273"/>
        <end position="502"/>
    </location>
</feature>
<dbReference type="InterPro" id="IPR051310">
    <property type="entry name" value="MCP_chemotaxis"/>
</dbReference>
<dbReference type="CDD" id="cd19411">
    <property type="entry name" value="MCP2201-like_sensor"/>
    <property type="match status" value="1"/>
</dbReference>
<dbReference type="EMBL" id="CP011371">
    <property type="protein sequence ID" value="AKJ31037.1"/>
    <property type="molecule type" value="Genomic_DNA"/>
</dbReference>
<dbReference type="InterPro" id="IPR003660">
    <property type="entry name" value="HAMP_dom"/>
</dbReference>
<dbReference type="GO" id="GO:0005886">
    <property type="term" value="C:plasma membrane"/>
    <property type="evidence" value="ECO:0007669"/>
    <property type="project" value="TreeGrafter"/>
</dbReference>
<protein>
    <submittedName>
        <fullName evidence="9">Methyl-accepting chemotaxis protein</fullName>
    </submittedName>
</protein>
<feature type="transmembrane region" description="Helical" evidence="6">
    <location>
        <begin position="191"/>
        <end position="213"/>
    </location>
</feature>
<evidence type="ECO:0000313" key="9">
    <source>
        <dbReference type="EMBL" id="AKJ31037.1"/>
    </source>
</evidence>
<dbReference type="SMART" id="SM00304">
    <property type="entry name" value="HAMP"/>
    <property type="match status" value="1"/>
</dbReference>
<evidence type="ECO:0000256" key="1">
    <source>
        <dbReference type="ARBA" id="ARBA00004370"/>
    </source>
</evidence>
<accession>A0A0G3BNR2</accession>
<dbReference type="PANTHER" id="PTHR43531:SF14">
    <property type="entry name" value="METHYL-ACCEPTING CHEMOTAXIS PROTEIN I-RELATED"/>
    <property type="match status" value="1"/>
</dbReference>
<dbReference type="PROSITE" id="PS50111">
    <property type="entry name" value="CHEMOTAXIS_TRANSDUC_2"/>
    <property type="match status" value="1"/>
</dbReference>
<comment type="similarity">
    <text evidence="3">Belongs to the methyl-accepting chemotaxis (MCP) protein family.</text>
</comment>
<feature type="compositionally biased region" description="Polar residues" evidence="5">
    <location>
        <begin position="284"/>
        <end position="316"/>
    </location>
</feature>
<organism evidence="9 10">
    <name type="scientific">Caldimonas brevitalea</name>
    <dbReference type="NCBI Taxonomy" id="413882"/>
    <lineage>
        <taxon>Bacteria</taxon>
        <taxon>Pseudomonadati</taxon>
        <taxon>Pseudomonadota</taxon>
        <taxon>Betaproteobacteria</taxon>
        <taxon>Burkholderiales</taxon>
        <taxon>Sphaerotilaceae</taxon>
        <taxon>Caldimonas</taxon>
    </lineage>
</organism>
<dbReference type="RefSeq" id="WP_047196260.1">
    <property type="nucleotide sequence ID" value="NZ_CP011371.1"/>
</dbReference>
<evidence type="ECO:0000256" key="3">
    <source>
        <dbReference type="ARBA" id="ARBA00029447"/>
    </source>
</evidence>
<keyword evidence="6" id="KW-0472">Membrane</keyword>
<evidence type="ECO:0000256" key="5">
    <source>
        <dbReference type="SAM" id="MobiDB-lite"/>
    </source>
</evidence>
<feature type="region of interest" description="Disordered" evidence="5">
    <location>
        <begin position="284"/>
        <end position="335"/>
    </location>
</feature>
<dbReference type="GO" id="GO:0004888">
    <property type="term" value="F:transmembrane signaling receptor activity"/>
    <property type="evidence" value="ECO:0007669"/>
    <property type="project" value="InterPro"/>
</dbReference>
<dbReference type="OrthoDB" id="9763018at2"/>
<dbReference type="CDD" id="cd06225">
    <property type="entry name" value="HAMP"/>
    <property type="match status" value="1"/>
</dbReference>
<evidence type="ECO:0000259" key="8">
    <source>
        <dbReference type="PROSITE" id="PS50885"/>
    </source>
</evidence>
<keyword evidence="10" id="KW-1185">Reference proteome</keyword>
<feature type="domain" description="HAMP" evidence="8">
    <location>
        <begin position="216"/>
        <end position="268"/>
    </location>
</feature>
<evidence type="ECO:0000256" key="2">
    <source>
        <dbReference type="ARBA" id="ARBA00022481"/>
    </source>
</evidence>
<dbReference type="GO" id="GO:0007165">
    <property type="term" value="P:signal transduction"/>
    <property type="evidence" value="ECO:0007669"/>
    <property type="project" value="UniProtKB-KW"/>
</dbReference>
<dbReference type="Pfam" id="PF12729">
    <property type="entry name" value="4HB_MCP_1"/>
    <property type="match status" value="1"/>
</dbReference>
<feature type="compositionally biased region" description="Low complexity" evidence="5">
    <location>
        <begin position="322"/>
        <end position="335"/>
    </location>
</feature>
<dbReference type="InterPro" id="IPR004089">
    <property type="entry name" value="MCPsignal_dom"/>
</dbReference>
<dbReference type="PANTHER" id="PTHR43531">
    <property type="entry name" value="PROTEIN ICFG"/>
    <property type="match status" value="1"/>
</dbReference>
<evidence type="ECO:0000259" key="7">
    <source>
        <dbReference type="PROSITE" id="PS50111"/>
    </source>
</evidence>
<dbReference type="AlphaFoldDB" id="A0A0G3BNR2"/>
<dbReference type="PATRIC" id="fig|413882.6.peg.4544"/>
<keyword evidence="6" id="KW-0812">Transmembrane</keyword>
<dbReference type="Proteomes" id="UP000035352">
    <property type="component" value="Chromosome"/>
</dbReference>
<keyword evidence="2" id="KW-0488">Methylation</keyword>
<dbReference type="InterPro" id="IPR047347">
    <property type="entry name" value="YvaQ-like_sensor"/>
</dbReference>
<proteinExistence type="inferred from homology"/>
<dbReference type="SMART" id="SM00283">
    <property type="entry name" value="MA"/>
    <property type="match status" value="1"/>
</dbReference>
<dbReference type="PRINTS" id="PR00260">
    <property type="entry name" value="CHEMTRNSDUCR"/>
</dbReference>
<sequence>MNYIQRFKNTRISTRLAVALGLLMTLMVVVSSYSVKKLFTTTAVLEQLSNEEWKLMRMTGEWKALVEMNVMRVATHSRLGTGDYPDQLMKDYDAASAVVEKLQKSVESALTTDEMRAEFKKIDALRQQLQAAAPRIKAFRDQGDYVALEGLLNGEFEQARKAYLGAIVGLQEMAIKRAEAASHAAVEQTRAAGLVTVVLVALSLLFAGAFGWWMSGSISRPIRSLVQHARSIAQGDLSHSLAIDSGGEAGELQQALAEMQEALRGMVAQVRHATDSITTASSEIASGNQDLSQRTEQAASNLQQTASSMEQLTGTVRHSAESAEQASQLATSATSAAQRGGSVVSRVVSTMDEINAASKKIADIIGVIDGIAFQTNILALNAAVESARAGEHGRGFAVVASEVRNLAQRSAAAAKEIKTLIGTSVEKVEGGAKLVADAGSSMHEIVAAVQRVTDMIGDIAAAARQQSSGIGQVNQSVTQLDQMTQQNAALVEQSAAAAESLKDQAQRLAGVVAQFRLERATTAAT</sequence>
<dbReference type="Gene3D" id="1.10.287.950">
    <property type="entry name" value="Methyl-accepting chemotaxis protein"/>
    <property type="match status" value="1"/>
</dbReference>
<dbReference type="Pfam" id="PF00672">
    <property type="entry name" value="HAMP"/>
    <property type="match status" value="1"/>
</dbReference>
<dbReference type="SUPFAM" id="SSF58104">
    <property type="entry name" value="Methyl-accepting chemotaxis protein (MCP) signaling domain"/>
    <property type="match status" value="1"/>
</dbReference>
<keyword evidence="6" id="KW-1133">Transmembrane helix</keyword>
<evidence type="ECO:0000313" key="10">
    <source>
        <dbReference type="Proteomes" id="UP000035352"/>
    </source>
</evidence>
<keyword evidence="4" id="KW-0807">Transducer</keyword>
<gene>
    <name evidence="9" type="primary">mcp</name>
    <name evidence="9" type="ORF">AAW51_4346</name>
</gene>
<dbReference type="InterPro" id="IPR024478">
    <property type="entry name" value="HlyB_4HB_MCP"/>
</dbReference>
<evidence type="ECO:0000256" key="6">
    <source>
        <dbReference type="SAM" id="Phobius"/>
    </source>
</evidence>
<dbReference type="InterPro" id="IPR004090">
    <property type="entry name" value="Chemotax_Me-accpt_rcpt"/>
</dbReference>
<dbReference type="STRING" id="413882.AAW51_4346"/>
<dbReference type="CDD" id="cd11386">
    <property type="entry name" value="MCP_signal"/>
    <property type="match status" value="1"/>
</dbReference>
<dbReference type="Pfam" id="PF00015">
    <property type="entry name" value="MCPsignal"/>
    <property type="match status" value="1"/>
</dbReference>
<dbReference type="FunFam" id="1.10.287.950:FF:000001">
    <property type="entry name" value="Methyl-accepting chemotaxis sensory transducer"/>
    <property type="match status" value="1"/>
</dbReference>
<name>A0A0G3BNR2_9BURK</name>
<dbReference type="KEGG" id="pbh:AAW51_4346"/>